<dbReference type="AlphaFoldDB" id="A0A0R2F153"/>
<reference evidence="2 3" key="1">
    <citation type="journal article" date="2015" name="Genome Announc.">
        <title>Expanding the biotechnology potential of lactobacilli through comparative genomics of 213 strains and associated genera.</title>
        <authorList>
            <person name="Sun Z."/>
            <person name="Harris H.M."/>
            <person name="McCann A."/>
            <person name="Guo C."/>
            <person name="Argimon S."/>
            <person name="Zhang W."/>
            <person name="Yang X."/>
            <person name="Jeffery I.B."/>
            <person name="Cooney J.C."/>
            <person name="Kagawa T.F."/>
            <person name="Liu W."/>
            <person name="Song Y."/>
            <person name="Salvetti E."/>
            <person name="Wrobel A."/>
            <person name="Rasinkangas P."/>
            <person name="Parkhill J."/>
            <person name="Rea M.C."/>
            <person name="O'Sullivan O."/>
            <person name="Ritari J."/>
            <person name="Douillard F.P."/>
            <person name="Paul Ross R."/>
            <person name="Yang R."/>
            <person name="Briner A.E."/>
            <person name="Felis G.E."/>
            <person name="de Vos W.M."/>
            <person name="Barrangou R."/>
            <person name="Klaenhammer T.R."/>
            <person name="Caufield P.W."/>
            <person name="Cui Y."/>
            <person name="Zhang H."/>
            <person name="O'Toole P.W."/>
        </authorList>
    </citation>
    <scope>NUCLEOTIDE SEQUENCE [LARGE SCALE GENOMIC DNA]</scope>
    <source>
        <strain evidence="2 3">DSM 23365</strain>
    </source>
</reference>
<dbReference type="RefSeq" id="WP_054733330.1">
    <property type="nucleotide sequence ID" value="NZ_AYZM01000125.1"/>
</dbReference>
<dbReference type="InterPro" id="IPR036237">
    <property type="entry name" value="Xyl_isomerase-like_sf"/>
</dbReference>
<evidence type="ECO:0000259" key="1">
    <source>
        <dbReference type="Pfam" id="PF01261"/>
    </source>
</evidence>
<dbReference type="Pfam" id="PF01261">
    <property type="entry name" value="AP_endonuc_2"/>
    <property type="match status" value="1"/>
</dbReference>
<dbReference type="EMBL" id="AYZM01000125">
    <property type="protein sequence ID" value="KRN21195.1"/>
    <property type="molecule type" value="Genomic_DNA"/>
</dbReference>
<dbReference type="OrthoDB" id="6253202at2"/>
<keyword evidence="3" id="KW-1185">Reference proteome</keyword>
<evidence type="ECO:0000313" key="2">
    <source>
        <dbReference type="EMBL" id="KRN21195.1"/>
    </source>
</evidence>
<proteinExistence type="predicted"/>
<accession>A0A0R2F153</accession>
<gene>
    <name evidence="2" type="ORF">FD14_GL001320</name>
</gene>
<dbReference type="Gene3D" id="3.20.20.150">
    <property type="entry name" value="Divalent-metal-dependent TIM barrel enzymes"/>
    <property type="match status" value="1"/>
</dbReference>
<sequence length="332" mass="38047">MDYLINMPVNNWSVDEFDSTDDLKHFYQQYGCNGIEAILVGDDFSPKMKADMIPGLHLSFYANWLPLWQNDTETLMKEYGSEAAWTEFFQAKNREELIEVYGKQLIAAHKLGVKYVVYHVGDTTLDELYAYDKADISYKNQQIIDGTVEMANTLYDRYGEYMDYDFLFENLTVGELNLLNPKTPLELLDRVNIPNTGIVLDTGHLSNTNLAITNQDDACDYIMQILDRNESLIPYIKVMHLNCSVAAHDGFFAEVAKNVPLDHSKSYLDQFAQVYNRLGKADQHIPFTTSAIQKVVDRVQPEVVVNELAHHNREEWGDRIGTQMAALGKYQK</sequence>
<name>A0A0R2F153_9LACO</name>
<dbReference type="InterPro" id="IPR013022">
    <property type="entry name" value="Xyl_isomerase-like_TIM-brl"/>
</dbReference>
<dbReference type="SUPFAM" id="SSF51658">
    <property type="entry name" value="Xylose isomerase-like"/>
    <property type="match status" value="1"/>
</dbReference>
<evidence type="ECO:0000313" key="3">
    <source>
        <dbReference type="Proteomes" id="UP000051442"/>
    </source>
</evidence>
<feature type="domain" description="Xylose isomerase-like TIM barrel" evidence="1">
    <location>
        <begin position="29"/>
        <end position="251"/>
    </location>
</feature>
<dbReference type="PATRIC" id="fig|1423804.4.peg.1420"/>
<dbReference type="Proteomes" id="UP000051442">
    <property type="component" value="Unassembled WGS sequence"/>
</dbReference>
<comment type="caution">
    <text evidence="2">The sequence shown here is derived from an EMBL/GenBank/DDBJ whole genome shotgun (WGS) entry which is preliminary data.</text>
</comment>
<organism evidence="2 3">
    <name type="scientific">Secundilactobacillus similis DSM 23365 = JCM 2765</name>
    <dbReference type="NCBI Taxonomy" id="1423804"/>
    <lineage>
        <taxon>Bacteria</taxon>
        <taxon>Bacillati</taxon>
        <taxon>Bacillota</taxon>
        <taxon>Bacilli</taxon>
        <taxon>Lactobacillales</taxon>
        <taxon>Lactobacillaceae</taxon>
        <taxon>Secundilactobacillus</taxon>
    </lineage>
</organism>
<protein>
    <recommendedName>
        <fullName evidence="1">Xylose isomerase-like TIM barrel domain-containing protein</fullName>
    </recommendedName>
</protein>
<dbReference type="STRING" id="1423804.FD14_GL001320"/>